<keyword evidence="3" id="KW-1185">Reference proteome</keyword>
<dbReference type="Proteomes" id="UP000232455">
    <property type="component" value="Unassembled WGS sequence"/>
</dbReference>
<name>A0ABX4Q8T3_9PSED</name>
<protein>
    <recommendedName>
        <fullName evidence="4">LapA family protein</fullName>
    </recommendedName>
</protein>
<accession>A0ABX4Q8T3</accession>
<evidence type="ECO:0008006" key="4">
    <source>
        <dbReference type="Google" id="ProtNLM"/>
    </source>
</evidence>
<organism evidence="2 3">
    <name type="scientific">Pseudomonas baetica</name>
    <dbReference type="NCBI Taxonomy" id="674054"/>
    <lineage>
        <taxon>Bacteria</taxon>
        <taxon>Pseudomonadati</taxon>
        <taxon>Pseudomonadota</taxon>
        <taxon>Gammaproteobacteria</taxon>
        <taxon>Pseudomonadales</taxon>
        <taxon>Pseudomonadaceae</taxon>
        <taxon>Pseudomonas</taxon>
    </lineage>
</organism>
<evidence type="ECO:0000313" key="2">
    <source>
        <dbReference type="EMBL" id="PKA73153.1"/>
    </source>
</evidence>
<feature type="transmembrane region" description="Helical" evidence="1">
    <location>
        <begin position="6"/>
        <end position="32"/>
    </location>
</feature>
<keyword evidence="1" id="KW-1133">Transmembrane helix</keyword>
<sequence length="53" mass="6213">MFSHESIPLIIIFIIMLLGVLAAFLHPVHALYSWLRRRRERLAAEIAEDVDLR</sequence>
<evidence type="ECO:0000256" key="1">
    <source>
        <dbReference type="SAM" id="Phobius"/>
    </source>
</evidence>
<comment type="caution">
    <text evidence="2">The sequence shown here is derived from an EMBL/GenBank/DDBJ whole genome shotgun (WGS) entry which is preliminary data.</text>
</comment>
<evidence type="ECO:0000313" key="3">
    <source>
        <dbReference type="Proteomes" id="UP000232455"/>
    </source>
</evidence>
<keyword evidence="1" id="KW-0812">Transmembrane</keyword>
<keyword evidence="1" id="KW-0472">Membrane</keyword>
<proteinExistence type="predicted"/>
<reference evidence="2 3" key="1">
    <citation type="submission" date="2017-11" db="EMBL/GenBank/DDBJ databases">
        <title>Genome sequencing of a diverse group of Pseudomonas species.</title>
        <authorList>
            <person name="Loper J."/>
        </authorList>
    </citation>
    <scope>NUCLEOTIDE SEQUENCE [LARGE SCALE GENOMIC DNA]</scope>
    <source>
        <strain evidence="2 3">LMG 25716</strain>
    </source>
</reference>
<dbReference type="EMBL" id="PHHE01000001">
    <property type="protein sequence ID" value="PKA73153.1"/>
    <property type="molecule type" value="Genomic_DNA"/>
</dbReference>
<gene>
    <name evidence="2" type="ORF">ATI02_6274</name>
</gene>
<dbReference type="RefSeq" id="WP_167394902.1">
    <property type="nucleotide sequence ID" value="NZ_JAVLSL010000005.1"/>
</dbReference>